<evidence type="ECO:0000256" key="2">
    <source>
        <dbReference type="ARBA" id="ARBA00022737"/>
    </source>
</evidence>
<dbReference type="SMART" id="SM00320">
    <property type="entry name" value="WD40"/>
    <property type="match status" value="14"/>
</dbReference>
<feature type="repeat" description="WD" evidence="3">
    <location>
        <begin position="666"/>
        <end position="707"/>
    </location>
</feature>
<feature type="repeat" description="WD" evidence="3">
    <location>
        <begin position="994"/>
        <end position="1035"/>
    </location>
</feature>
<dbReference type="PROSITE" id="PS00678">
    <property type="entry name" value="WD_REPEATS_1"/>
    <property type="match status" value="12"/>
</dbReference>
<dbReference type="EMBL" id="FZNR01000032">
    <property type="protein sequence ID" value="SNS99490.1"/>
    <property type="molecule type" value="Genomic_DNA"/>
</dbReference>
<feature type="repeat" description="WD" evidence="3">
    <location>
        <begin position="1076"/>
        <end position="1111"/>
    </location>
</feature>
<keyword evidence="1 3" id="KW-0853">WD repeat</keyword>
<proteinExistence type="predicted"/>
<reference evidence="5 6" key="1">
    <citation type="submission" date="2017-06" db="EMBL/GenBank/DDBJ databases">
        <authorList>
            <person name="Kim H.J."/>
            <person name="Triplett B.A."/>
        </authorList>
    </citation>
    <scope>NUCLEOTIDE SEQUENCE [LARGE SCALE GENOMIC DNA]</scope>
    <source>
        <strain evidence="5 6">DSM 43151</strain>
    </source>
</reference>
<evidence type="ECO:0000313" key="5">
    <source>
        <dbReference type="EMBL" id="SNS99490.1"/>
    </source>
</evidence>
<dbReference type="PANTHER" id="PTHR19848">
    <property type="entry name" value="WD40 REPEAT PROTEIN"/>
    <property type="match status" value="1"/>
</dbReference>
<feature type="repeat" description="WD" evidence="3">
    <location>
        <begin position="1117"/>
        <end position="1158"/>
    </location>
</feature>
<dbReference type="Gene3D" id="2.130.10.10">
    <property type="entry name" value="YVTN repeat-like/Quinoprotein amine dehydrogenase"/>
    <property type="match status" value="6"/>
</dbReference>
<feature type="repeat" description="WD" evidence="3">
    <location>
        <begin position="871"/>
        <end position="912"/>
    </location>
</feature>
<protein>
    <submittedName>
        <fullName evidence="5">Ribosome assembly protein 4 (RSA4)</fullName>
    </submittedName>
</protein>
<dbReference type="InterPro" id="IPR011047">
    <property type="entry name" value="Quinoprotein_ADH-like_sf"/>
</dbReference>
<dbReference type="InterPro" id="IPR015943">
    <property type="entry name" value="WD40/YVTN_repeat-like_dom_sf"/>
</dbReference>
<feature type="repeat" description="WD" evidence="3">
    <location>
        <begin position="1199"/>
        <end position="1231"/>
    </location>
</feature>
<sequence length="1276" mass="137859">MAEPPVDGAGEDADPLLLFKQRLKQFRIESGNPSFRELERLFGKLGAPQAHSTIQAKVTGTAVPDRAFVETFVRACARHAGTTREPDLQEWRDAHTRTLAGIAAQGAMPASAGDPYRRLEAFGEDDAVWFHGRGGAVDQVIAALTARQSAVLLLGPSGSGKSSLVHAGVLPALGDGALPGSDQWLRVSVRPRQDLLAELERAGLPGADTSLPAALSQRLAGQPPQCRLVLVIDQFEELLTPLTSPDLEPIRREALVQLTAALGTPGVTLMLVMRDDFYPQLAAQAPDLRAGLTLVDLPAGLSVEQVRDIIVEPARTAGLVWEPGLPERIVADVLAGYDTGTTRCVPVTVLPLLELTLCQVWDRRAGTRLTRDAYQRVGGVRGALTAWCAAAIEQLSPQERDCAEQVLTALVRPADAERGVPAVRQQVPVDTLRQLLDPAVTGATEPAGASTVDRVLAALTGHRIVTTRALPESRATGPDPAGTDEARTPVAELIHDAVIRDWPQLREWVDRDHRFQDWLRRTDERHRHWARHPTPDDLLHGSDLAEGVDWSAHRPLPHGIATFLQASRHDQQARIRRARRLNTVLAGLLAIALVAAGVATWQRHTAVDARRESLSRQLAAQSTAMLPRNSELADLLAVQAYRLGPTTAEAVESLYTAVSRPIARILTGHTEMVSRVAYSLGGNHVASAGSDNTVRIWDVGTGKPQILTGHTKAVFAVAYSPDKRHLASGSADKTVRIWDLATGTSQTLTGHTQAVSAVAYSPDKHHLASASDDKTVRIWDLDTGTSRTLGGHTEHGSAVAYSPDGRHLASAGNDNTVRIWDVATGTSRTLTGHTEKVSAVAYSPDGRHLASASRDKTVRIWNLATGTSQTLTGHTEKVSAVAYSPDRRHLASAGDDKTVRIWDLNTGRSETLTGHTNQVYGVAYSPDGHHLASAGYDQTVRIWDLDTGDSHLLAGHTDKVSAVAYSPEGHHLASAGADKKIRIWDLDTGRSRILTGHTSTVRGLAYSLDKRHLASAGDDKKVRIWDVATGRSRILTGHTDRVSTVAYSPDEHHLASAGRDKIVRIWDLDTGKCHLLSGHTDWVSAVAYSPDQHHLASAGRDKDIRIWDLDTWKSRLLAGHTQTVTALAYSRDGRHLASASRDKTVRIWDLDTGEPQTLPDHTTEVFAVAYSPDMRYLASAGDDGTVLLRELGTGIPRTLTGHTNWVNMVAYRPYGLELASAGADGNVRLWDNVDLTPAAAADLICRDLGRDLTPGERTTYLPRAGSGPRACPQPAH</sequence>
<feature type="repeat" description="WD" evidence="3">
    <location>
        <begin position="789"/>
        <end position="830"/>
    </location>
</feature>
<dbReference type="InterPro" id="IPR001680">
    <property type="entry name" value="WD40_rpt"/>
</dbReference>
<feature type="repeat" description="WD" evidence="3">
    <location>
        <begin position="1035"/>
        <end position="1076"/>
    </location>
</feature>
<feature type="repeat" description="WD" evidence="3">
    <location>
        <begin position="748"/>
        <end position="789"/>
    </location>
</feature>
<evidence type="ECO:0000256" key="3">
    <source>
        <dbReference type="PROSITE-ProRule" id="PRU00221"/>
    </source>
</evidence>
<keyword evidence="6" id="KW-1185">Reference proteome</keyword>
<evidence type="ECO:0000256" key="1">
    <source>
        <dbReference type="ARBA" id="ARBA00022574"/>
    </source>
</evidence>
<dbReference type="PRINTS" id="PR00320">
    <property type="entry name" value="GPROTEINBRPT"/>
</dbReference>
<dbReference type="Proteomes" id="UP000198415">
    <property type="component" value="Unassembled WGS sequence"/>
</dbReference>
<feature type="repeat" description="WD" evidence="3">
    <location>
        <begin position="1158"/>
        <end position="1191"/>
    </location>
</feature>
<dbReference type="SUPFAM" id="SSF50998">
    <property type="entry name" value="Quinoprotein alcohol dehydrogenase-like"/>
    <property type="match status" value="1"/>
</dbReference>
<dbReference type="PROSITE" id="PS50082">
    <property type="entry name" value="WD_REPEATS_2"/>
    <property type="match status" value="14"/>
</dbReference>
<dbReference type="AlphaFoldDB" id="A0A239J0Y3"/>
<dbReference type="PANTHER" id="PTHR19848:SF8">
    <property type="entry name" value="F-BOX AND WD REPEAT DOMAIN CONTAINING 7"/>
    <property type="match status" value="1"/>
</dbReference>
<gene>
    <name evidence="5" type="ORF">SAMN06264365_13216</name>
</gene>
<dbReference type="Pfam" id="PF00400">
    <property type="entry name" value="WD40"/>
    <property type="match status" value="14"/>
</dbReference>
<dbReference type="CDD" id="cd00267">
    <property type="entry name" value="ABC_ATPase"/>
    <property type="match status" value="1"/>
</dbReference>
<dbReference type="InterPro" id="IPR019775">
    <property type="entry name" value="WD40_repeat_CS"/>
</dbReference>
<dbReference type="Pfam" id="PF20703">
    <property type="entry name" value="nSTAND1"/>
    <property type="match status" value="1"/>
</dbReference>
<accession>A0A239J0Y3</accession>
<evidence type="ECO:0000313" key="6">
    <source>
        <dbReference type="Proteomes" id="UP000198415"/>
    </source>
</evidence>
<dbReference type="SUPFAM" id="SSF50978">
    <property type="entry name" value="WD40 repeat-like"/>
    <property type="match status" value="1"/>
</dbReference>
<dbReference type="InterPro" id="IPR049052">
    <property type="entry name" value="nSTAND1"/>
</dbReference>
<feature type="repeat" description="WD" evidence="3">
    <location>
        <begin position="830"/>
        <end position="871"/>
    </location>
</feature>
<feature type="domain" description="Novel STAND NTPase 1" evidence="4">
    <location>
        <begin position="115"/>
        <end position="534"/>
    </location>
</feature>
<dbReference type="InterPro" id="IPR027417">
    <property type="entry name" value="P-loop_NTPase"/>
</dbReference>
<feature type="repeat" description="WD" evidence="3">
    <location>
        <begin position="953"/>
        <end position="994"/>
    </location>
</feature>
<dbReference type="SUPFAM" id="SSF52540">
    <property type="entry name" value="P-loop containing nucleoside triphosphate hydrolases"/>
    <property type="match status" value="1"/>
</dbReference>
<evidence type="ECO:0000259" key="4">
    <source>
        <dbReference type="Pfam" id="PF20703"/>
    </source>
</evidence>
<dbReference type="RefSeq" id="WP_089298774.1">
    <property type="nucleotide sequence ID" value="NZ_FZNR01000032.1"/>
</dbReference>
<dbReference type="CDD" id="cd00200">
    <property type="entry name" value="WD40"/>
    <property type="match status" value="2"/>
</dbReference>
<dbReference type="OrthoDB" id="134501at2"/>
<dbReference type="InterPro" id="IPR036322">
    <property type="entry name" value="WD40_repeat_dom_sf"/>
</dbReference>
<dbReference type="InterPro" id="IPR020472">
    <property type="entry name" value="WD40_PAC1"/>
</dbReference>
<feature type="repeat" description="WD" evidence="3">
    <location>
        <begin position="912"/>
        <end position="953"/>
    </location>
</feature>
<keyword evidence="2" id="KW-0677">Repeat</keyword>
<feature type="repeat" description="WD" evidence="3">
    <location>
        <begin position="707"/>
        <end position="748"/>
    </location>
</feature>
<name>A0A239J0Y3_9ACTN</name>
<organism evidence="5 6">
    <name type="scientific">Actinoplanes regularis</name>
    <dbReference type="NCBI Taxonomy" id="52697"/>
    <lineage>
        <taxon>Bacteria</taxon>
        <taxon>Bacillati</taxon>
        <taxon>Actinomycetota</taxon>
        <taxon>Actinomycetes</taxon>
        <taxon>Micromonosporales</taxon>
        <taxon>Micromonosporaceae</taxon>
        <taxon>Actinoplanes</taxon>
    </lineage>
</organism>
<dbReference type="PROSITE" id="PS50294">
    <property type="entry name" value="WD_REPEATS_REGION"/>
    <property type="match status" value="14"/>
</dbReference>